<reference evidence="2" key="1">
    <citation type="journal article" date="2019" name="Gigascience">
        <title>De novo genome assembly of the endangered Acer yangbiense, a plant species with extremely small populations endemic to Yunnan Province, China.</title>
        <authorList>
            <person name="Yang J."/>
            <person name="Wariss H.M."/>
            <person name="Tao L."/>
            <person name="Zhang R."/>
            <person name="Yun Q."/>
            <person name="Hollingsworth P."/>
            <person name="Dao Z."/>
            <person name="Luo G."/>
            <person name="Guo H."/>
            <person name="Ma Y."/>
            <person name="Sun W."/>
        </authorList>
    </citation>
    <scope>NUCLEOTIDE SEQUENCE [LARGE SCALE GENOMIC DNA]</scope>
    <source>
        <strain evidence="2">cv. br00</strain>
    </source>
</reference>
<protein>
    <submittedName>
        <fullName evidence="1">Uncharacterized protein</fullName>
    </submittedName>
</protein>
<comment type="caution">
    <text evidence="1">The sequence shown here is derived from an EMBL/GenBank/DDBJ whole genome shotgun (WGS) entry which is preliminary data.</text>
</comment>
<proteinExistence type="predicted"/>
<dbReference type="Proteomes" id="UP000326939">
    <property type="component" value="Chromosome 11"/>
</dbReference>
<dbReference type="AlphaFoldDB" id="A0A5N5KVU4"/>
<keyword evidence="2" id="KW-1185">Reference proteome</keyword>
<dbReference type="EMBL" id="VDCV01000011">
    <property type="protein sequence ID" value="KAB5534549.1"/>
    <property type="molecule type" value="Genomic_DNA"/>
</dbReference>
<sequence>MGRKKIYSKRLRNETKGEENAFLVLESYLYDYRKQVSAICDLSIANKGLDSRMWNVAMAITVYGIWHERNSRVFEKNRSSVDVIFQKFQILLYTIYHFHVQDPSLLNVG</sequence>
<evidence type="ECO:0000313" key="1">
    <source>
        <dbReference type="EMBL" id="KAB5534549.1"/>
    </source>
</evidence>
<name>A0A5N5KVU4_9ROSI</name>
<organism evidence="1 2">
    <name type="scientific">Salix brachista</name>
    <dbReference type="NCBI Taxonomy" id="2182728"/>
    <lineage>
        <taxon>Eukaryota</taxon>
        <taxon>Viridiplantae</taxon>
        <taxon>Streptophyta</taxon>
        <taxon>Embryophyta</taxon>
        <taxon>Tracheophyta</taxon>
        <taxon>Spermatophyta</taxon>
        <taxon>Magnoliopsida</taxon>
        <taxon>eudicotyledons</taxon>
        <taxon>Gunneridae</taxon>
        <taxon>Pentapetalae</taxon>
        <taxon>rosids</taxon>
        <taxon>fabids</taxon>
        <taxon>Malpighiales</taxon>
        <taxon>Salicaceae</taxon>
        <taxon>Saliceae</taxon>
        <taxon>Salix</taxon>
    </lineage>
</organism>
<evidence type="ECO:0000313" key="2">
    <source>
        <dbReference type="Proteomes" id="UP000326939"/>
    </source>
</evidence>
<gene>
    <name evidence="1" type="ORF">DKX38_017635</name>
</gene>
<accession>A0A5N5KVU4</accession>